<dbReference type="EMBL" id="MVHE01000418">
    <property type="protein sequence ID" value="ORA01571.1"/>
    <property type="molecule type" value="Genomic_DNA"/>
</dbReference>
<dbReference type="AlphaFoldDB" id="A0A1W9YND4"/>
<proteinExistence type="predicted"/>
<reference evidence="1 2" key="1">
    <citation type="submission" date="2017-02" db="EMBL/GenBank/DDBJ databases">
        <title>The new phylogeny of genus Mycobacterium.</title>
        <authorList>
            <person name="Tortoli E."/>
            <person name="Trovato A."/>
            <person name="Cirillo D.M."/>
        </authorList>
    </citation>
    <scope>NUCLEOTIDE SEQUENCE [LARGE SCALE GENOMIC DNA]</scope>
    <source>
        <strain evidence="1 2">DSM 45057</strain>
    </source>
</reference>
<protein>
    <submittedName>
        <fullName evidence="1">Uncharacterized protein</fullName>
    </submittedName>
</protein>
<sequence>MGYVVLDAQQMLEREPEREAELVAQWQQVYGGLYAQAAAELGEDFGIWESSYTGEPIPLAEMRQWRAAAVQRI</sequence>
<accession>A0A1W9YND4</accession>
<name>A0A1W9YND4_MYCAN</name>
<evidence type="ECO:0000313" key="1">
    <source>
        <dbReference type="EMBL" id="ORA01571.1"/>
    </source>
</evidence>
<gene>
    <name evidence="1" type="ORF">BST12_30095</name>
</gene>
<comment type="caution">
    <text evidence="1">The sequence shown here is derived from an EMBL/GenBank/DDBJ whole genome shotgun (WGS) entry which is preliminary data.</text>
</comment>
<evidence type="ECO:0000313" key="2">
    <source>
        <dbReference type="Proteomes" id="UP000192284"/>
    </source>
</evidence>
<keyword evidence="2" id="KW-1185">Reference proteome</keyword>
<feature type="non-terminal residue" evidence="1">
    <location>
        <position position="73"/>
    </location>
</feature>
<organism evidence="1 2">
    <name type="scientific">Mycobacterium angelicum</name>
    <dbReference type="NCBI Taxonomy" id="470074"/>
    <lineage>
        <taxon>Bacteria</taxon>
        <taxon>Bacillati</taxon>
        <taxon>Actinomycetota</taxon>
        <taxon>Actinomycetes</taxon>
        <taxon>Mycobacteriales</taxon>
        <taxon>Mycobacteriaceae</taxon>
        <taxon>Mycobacterium</taxon>
    </lineage>
</organism>
<dbReference type="Proteomes" id="UP000192284">
    <property type="component" value="Unassembled WGS sequence"/>
</dbReference>